<dbReference type="PANTHER" id="PTHR12815:SF47">
    <property type="entry name" value="TRANSLOCATION AND ASSEMBLY MODULE SUBUNIT TAMA"/>
    <property type="match status" value="1"/>
</dbReference>
<dbReference type="EMBL" id="WOWP01000061">
    <property type="protein sequence ID" value="MUV05068.1"/>
    <property type="molecule type" value="Genomic_DNA"/>
</dbReference>
<dbReference type="PIRSF" id="PIRSF006076">
    <property type="entry name" value="OM_assembly_OMP85"/>
    <property type="match status" value="1"/>
</dbReference>
<keyword evidence="6" id="KW-0472">Membrane</keyword>
<feature type="domain" description="POTRA" evidence="10">
    <location>
        <begin position="281"/>
        <end position="366"/>
    </location>
</feature>
<keyword evidence="5" id="KW-0677">Repeat</keyword>
<comment type="caution">
    <text evidence="11">The sequence shown here is derived from an EMBL/GenBank/DDBJ whole genome shotgun (WGS) entry which is preliminary data.</text>
</comment>
<dbReference type="PANTHER" id="PTHR12815">
    <property type="entry name" value="SORTING AND ASSEMBLY MACHINERY SAMM50 PROTEIN FAMILY MEMBER"/>
    <property type="match status" value="1"/>
</dbReference>
<keyword evidence="7" id="KW-0998">Cell outer membrane</keyword>
<gene>
    <name evidence="11" type="primary">bamA</name>
    <name evidence="11" type="ORF">GN157_15225</name>
</gene>
<dbReference type="InterPro" id="IPR034746">
    <property type="entry name" value="POTRA"/>
</dbReference>
<keyword evidence="3" id="KW-0812">Transmembrane</keyword>
<proteinExistence type="predicted"/>
<dbReference type="Proteomes" id="UP000433945">
    <property type="component" value="Unassembled WGS sequence"/>
</dbReference>
<feature type="domain" description="POTRA" evidence="10">
    <location>
        <begin position="369"/>
        <end position="445"/>
    </location>
</feature>
<feature type="chain" id="PRO_5027111960" description="Outer membrane protein assembly factor BamA" evidence="9">
    <location>
        <begin position="24"/>
        <end position="867"/>
    </location>
</feature>
<feature type="signal peptide" evidence="9">
    <location>
        <begin position="1"/>
        <end position="23"/>
    </location>
</feature>
<name>A0A6N8HHC7_9FLAO</name>
<evidence type="ECO:0000313" key="12">
    <source>
        <dbReference type="Proteomes" id="UP000433945"/>
    </source>
</evidence>
<dbReference type="InterPro" id="IPR000184">
    <property type="entry name" value="Bac_surfAg_D15"/>
</dbReference>
<keyword evidence="4 9" id="KW-0732">Signal</keyword>
<evidence type="ECO:0000256" key="4">
    <source>
        <dbReference type="ARBA" id="ARBA00022729"/>
    </source>
</evidence>
<dbReference type="InterPro" id="IPR039910">
    <property type="entry name" value="D15-like"/>
</dbReference>
<protein>
    <recommendedName>
        <fullName evidence="8">Outer membrane protein assembly factor BamA</fullName>
    </recommendedName>
</protein>
<evidence type="ECO:0000256" key="2">
    <source>
        <dbReference type="ARBA" id="ARBA00022452"/>
    </source>
</evidence>
<accession>A0A6N8HHC7</accession>
<dbReference type="RefSeq" id="WP_157484459.1">
    <property type="nucleotide sequence ID" value="NZ_JAZDQD010000019.1"/>
</dbReference>
<dbReference type="InterPro" id="IPR023707">
    <property type="entry name" value="OM_assembly_BamA"/>
</dbReference>
<dbReference type="OrthoDB" id="9802086at2"/>
<evidence type="ECO:0000256" key="5">
    <source>
        <dbReference type="ARBA" id="ARBA00022737"/>
    </source>
</evidence>
<dbReference type="GO" id="GO:0009279">
    <property type="term" value="C:cell outer membrane"/>
    <property type="evidence" value="ECO:0007669"/>
    <property type="project" value="UniProtKB-UniRule"/>
</dbReference>
<reference evidence="11 12" key="1">
    <citation type="submission" date="2019-12" db="EMBL/GenBank/DDBJ databases">
        <authorList>
            <person name="Sun J.-Q."/>
        </authorList>
    </citation>
    <scope>NUCLEOTIDE SEQUENCE [LARGE SCALE GENOMIC DNA]</scope>
    <source>
        <strain evidence="11 12">JCM 17928</strain>
    </source>
</reference>
<evidence type="ECO:0000313" key="11">
    <source>
        <dbReference type="EMBL" id="MUV05068.1"/>
    </source>
</evidence>
<dbReference type="Gene3D" id="3.10.20.310">
    <property type="entry name" value="membrane protein fhac"/>
    <property type="match status" value="5"/>
</dbReference>
<dbReference type="NCBIfam" id="TIGR03303">
    <property type="entry name" value="OM_YaeT"/>
    <property type="match status" value="1"/>
</dbReference>
<dbReference type="GO" id="GO:0071709">
    <property type="term" value="P:membrane assembly"/>
    <property type="evidence" value="ECO:0007669"/>
    <property type="project" value="InterPro"/>
</dbReference>
<sequence length="867" mass="98339">MFYKRIKLFSAIFLCLASFTAKAQDRIEPGQYVVADIKVNGDLSYSEQNVIYFTHLEKGQRINVPGEEISNAIRKLASLKLFEDINFYATKVVGDSIYLELSVNELPKLSEVKMQGLKKSKIEGLIKDTELTKGKIVNENLVTTTKNYIENKYKKDGYYNTKVAVNVIPDSSNTVKMVVNIDRGKKVKVSSIKFDGNTMLSDGKLRGAMRNTKKKSFLNPLRIFKSSKYIREKYKEDLASIIDKYKEKGYRDARVIEDTVAYNKDKNTVDIKIQIEEGRKYYFGNIKFLGNTVYTNNVLSQVLGIKKGETYNGILLQERIANPNKPDGEDLTNLYQNNGYLFSNINAVEVRTENDTIDFEIRIVEGPIAYLNNVSVIGNDKTNDHVIYRELLTRPGQKWNKEDVINTVRQLGALGFFDAETIRPDVKNADPSTGTVDVEWNVTERGSSQIELQGGYGGGGFIGTLGLSFNNFSMRNIFNKEAYKPIPMGDGQKLSLRLQGSTYFQTYSLSFTEPWFGGKKPIQLFSSLSHSRQFLYNFQTRDVDRSQSFTISSITLGMSKRLSGIYDNLRVSHSLSFQYYNLNNYNTGLFTFGNGSSRNLAYTLEVTRDNRGSLIYPMSGSLFSVSAKMTLPYSLFNGIDYENLGDKPEYKLTNSNGQYVHNYGTDANPDIRVVDDYRDASVDKSKVDQQRFNWLEYYKIKVKADWYTKIYNKLVLRTLGEFGFLGSYNSARGLVPFERFFVGGDGLANYSLDGREVIQLRGYPNQALSSINGGTVYNKFSLELRYPITLKPQASIYVLTFLEAGNSYDSFSEYDPFVLKRSAGFGLRVFMPAFGLLGIDFGNGFDPLPGYTQKNGWETHFIIGQQF</sequence>
<dbReference type="InterPro" id="IPR010827">
    <property type="entry name" value="BamA/TamA_POTRA"/>
</dbReference>
<dbReference type="Pfam" id="PF01103">
    <property type="entry name" value="Omp85"/>
    <property type="match status" value="1"/>
</dbReference>
<dbReference type="Pfam" id="PF07244">
    <property type="entry name" value="POTRA"/>
    <property type="match status" value="4"/>
</dbReference>
<keyword evidence="12" id="KW-1185">Reference proteome</keyword>
<evidence type="ECO:0000256" key="8">
    <source>
        <dbReference type="NCBIfam" id="TIGR03303"/>
    </source>
</evidence>
<evidence type="ECO:0000259" key="10">
    <source>
        <dbReference type="PROSITE" id="PS51779"/>
    </source>
</evidence>
<dbReference type="Gene3D" id="2.40.160.50">
    <property type="entry name" value="membrane protein fhac: a member of the omp85/tpsb transporter family"/>
    <property type="match status" value="1"/>
</dbReference>
<feature type="domain" description="POTRA" evidence="10">
    <location>
        <begin position="187"/>
        <end position="278"/>
    </location>
</feature>
<evidence type="ECO:0000256" key="1">
    <source>
        <dbReference type="ARBA" id="ARBA00004370"/>
    </source>
</evidence>
<evidence type="ECO:0000256" key="9">
    <source>
        <dbReference type="SAM" id="SignalP"/>
    </source>
</evidence>
<keyword evidence="2" id="KW-1134">Transmembrane beta strand</keyword>
<dbReference type="PROSITE" id="PS51779">
    <property type="entry name" value="POTRA"/>
    <property type="match status" value="3"/>
</dbReference>
<evidence type="ECO:0000256" key="6">
    <source>
        <dbReference type="ARBA" id="ARBA00023136"/>
    </source>
</evidence>
<comment type="subcellular location">
    <subcellularLocation>
        <location evidence="1">Membrane</location>
    </subcellularLocation>
</comment>
<organism evidence="11 12">
    <name type="scientific">Flavobacterium rakeshii</name>
    <dbReference type="NCBI Taxonomy" id="1038845"/>
    <lineage>
        <taxon>Bacteria</taxon>
        <taxon>Pseudomonadati</taxon>
        <taxon>Bacteroidota</taxon>
        <taxon>Flavobacteriia</taxon>
        <taxon>Flavobacteriales</taxon>
        <taxon>Flavobacteriaceae</taxon>
        <taxon>Flavobacterium</taxon>
    </lineage>
</organism>
<dbReference type="AlphaFoldDB" id="A0A6N8HHC7"/>
<evidence type="ECO:0000256" key="7">
    <source>
        <dbReference type="ARBA" id="ARBA00023237"/>
    </source>
</evidence>
<evidence type="ECO:0000256" key="3">
    <source>
        <dbReference type="ARBA" id="ARBA00022692"/>
    </source>
</evidence>